<dbReference type="GO" id="GO:0004499">
    <property type="term" value="F:N,N-dimethylaniline monooxygenase activity"/>
    <property type="evidence" value="ECO:0007669"/>
    <property type="project" value="InterPro"/>
</dbReference>
<accession>A0AAD7FAF3</accession>
<dbReference type="Pfam" id="PF00743">
    <property type="entry name" value="FMO-like"/>
    <property type="match status" value="1"/>
</dbReference>
<reference evidence="5" key="1">
    <citation type="submission" date="2023-03" db="EMBL/GenBank/DDBJ databases">
        <title>Massive genome expansion in bonnet fungi (Mycena s.s.) driven by repeated elements and novel gene families across ecological guilds.</title>
        <authorList>
            <consortium name="Lawrence Berkeley National Laboratory"/>
            <person name="Harder C.B."/>
            <person name="Miyauchi S."/>
            <person name="Viragh M."/>
            <person name="Kuo A."/>
            <person name="Thoen E."/>
            <person name="Andreopoulos B."/>
            <person name="Lu D."/>
            <person name="Skrede I."/>
            <person name="Drula E."/>
            <person name="Henrissat B."/>
            <person name="Morin E."/>
            <person name="Kohler A."/>
            <person name="Barry K."/>
            <person name="LaButti K."/>
            <person name="Morin E."/>
            <person name="Salamov A."/>
            <person name="Lipzen A."/>
            <person name="Mereny Z."/>
            <person name="Hegedus B."/>
            <person name="Baldrian P."/>
            <person name="Stursova M."/>
            <person name="Weitz H."/>
            <person name="Taylor A."/>
            <person name="Grigoriev I.V."/>
            <person name="Nagy L.G."/>
            <person name="Martin F."/>
            <person name="Kauserud H."/>
        </authorList>
    </citation>
    <scope>NUCLEOTIDE SEQUENCE</scope>
    <source>
        <strain evidence="5">9284</strain>
    </source>
</reference>
<comment type="similarity">
    <text evidence="1">Belongs to the FAD-binding monooxygenase family.</text>
</comment>
<dbReference type="GO" id="GO:0050660">
    <property type="term" value="F:flavin adenine dinucleotide binding"/>
    <property type="evidence" value="ECO:0007669"/>
    <property type="project" value="InterPro"/>
</dbReference>
<proteinExistence type="inferred from homology"/>
<evidence type="ECO:0000313" key="5">
    <source>
        <dbReference type="EMBL" id="KAJ7612176.1"/>
    </source>
</evidence>
<keyword evidence="6" id="KW-1185">Reference proteome</keyword>
<keyword evidence="3" id="KW-0274">FAD</keyword>
<organism evidence="5 6">
    <name type="scientific">Roridomyces roridus</name>
    <dbReference type="NCBI Taxonomy" id="1738132"/>
    <lineage>
        <taxon>Eukaryota</taxon>
        <taxon>Fungi</taxon>
        <taxon>Dikarya</taxon>
        <taxon>Basidiomycota</taxon>
        <taxon>Agaricomycotina</taxon>
        <taxon>Agaricomycetes</taxon>
        <taxon>Agaricomycetidae</taxon>
        <taxon>Agaricales</taxon>
        <taxon>Marasmiineae</taxon>
        <taxon>Mycenaceae</taxon>
        <taxon>Roridomyces</taxon>
    </lineage>
</organism>
<dbReference type="SUPFAM" id="SSF51905">
    <property type="entry name" value="FAD/NAD(P)-binding domain"/>
    <property type="match status" value="1"/>
</dbReference>
<dbReference type="InterPro" id="IPR020946">
    <property type="entry name" value="Flavin_mOase-like"/>
</dbReference>
<evidence type="ECO:0000256" key="4">
    <source>
        <dbReference type="ARBA" id="ARBA00023002"/>
    </source>
</evidence>
<gene>
    <name evidence="5" type="ORF">FB45DRAFT_843471</name>
</gene>
<sequence length="571" mass="64688">MHSHDIVIIGAGIGGVTLAVRLKRQLGREFVDFKIFEKTAGIGGTWRDNVYPGASSDTSIHFYSLFSDLSPDWPSTHGSQPDTLAYWEKLANKYNINRHIAFNTLVVSATWDAKESVWYVVTEDAKGNQSTTKAKIVISAIGFLEVPRVPNIPGLASFRGSLFHSARWDTELDLRNKRIAVVGNGASGTQFIPKITQDPSVNVTNFCRTPNWYLPNIRADYGPWKRWAFRNVPFAMRLTYIWQWCQAEMLYFTVFQHRFLASGFKKLAKGYISQTAPAEYVPHLIPNYTLGCKRLLFDNNYLAALHRPNLSLNWEGIQKVEEGGLVTRKGEKMPFDVMIFATGFVSDRFPLDIRGQGGKSIQQYYDTQGGPKGYLGTAIPGFPNLFMLAGPNTASGHISLVYTEALQIDYIMQFVKPLLTKAVTSFEVTHAATNKYDATIQRMLSRSVFVTCNSWYRVGGTGKNTSIFPGPGMLFWWWTRQARWSDYQITGRTGRWTRKVWGERAWWLVSRVGVLALLLRMGSPRHFDLVRSYGEILVRNLAEREGVKRVVEVVREMVVDVYGKIQSVARV</sequence>
<evidence type="ECO:0000256" key="2">
    <source>
        <dbReference type="ARBA" id="ARBA00022630"/>
    </source>
</evidence>
<dbReference type="Proteomes" id="UP001221142">
    <property type="component" value="Unassembled WGS sequence"/>
</dbReference>
<evidence type="ECO:0000256" key="1">
    <source>
        <dbReference type="ARBA" id="ARBA00010139"/>
    </source>
</evidence>
<comment type="caution">
    <text evidence="5">The sequence shown here is derived from an EMBL/GenBank/DDBJ whole genome shotgun (WGS) entry which is preliminary data.</text>
</comment>
<evidence type="ECO:0000256" key="3">
    <source>
        <dbReference type="ARBA" id="ARBA00022827"/>
    </source>
</evidence>
<dbReference type="PANTHER" id="PTHR42877:SF4">
    <property type="entry name" value="FAD_NAD(P)-BINDING DOMAIN-CONTAINING PROTEIN-RELATED"/>
    <property type="match status" value="1"/>
</dbReference>
<dbReference type="InterPro" id="IPR036188">
    <property type="entry name" value="FAD/NAD-bd_sf"/>
</dbReference>
<dbReference type="PRINTS" id="PR00368">
    <property type="entry name" value="FADPNR"/>
</dbReference>
<evidence type="ECO:0000313" key="6">
    <source>
        <dbReference type="Proteomes" id="UP001221142"/>
    </source>
</evidence>
<keyword evidence="4" id="KW-0560">Oxidoreductase</keyword>
<evidence type="ECO:0008006" key="7">
    <source>
        <dbReference type="Google" id="ProtNLM"/>
    </source>
</evidence>
<dbReference type="Gene3D" id="3.50.50.60">
    <property type="entry name" value="FAD/NAD(P)-binding domain"/>
    <property type="match status" value="2"/>
</dbReference>
<dbReference type="PANTHER" id="PTHR42877">
    <property type="entry name" value="L-ORNITHINE N(5)-MONOOXYGENASE-RELATED"/>
    <property type="match status" value="1"/>
</dbReference>
<protein>
    <recommendedName>
        <fullName evidence="7">Monooxygenase</fullName>
    </recommendedName>
</protein>
<dbReference type="AlphaFoldDB" id="A0AAD7FAF3"/>
<dbReference type="EMBL" id="JARKIF010000031">
    <property type="protein sequence ID" value="KAJ7612176.1"/>
    <property type="molecule type" value="Genomic_DNA"/>
</dbReference>
<dbReference type="GO" id="GO:0050661">
    <property type="term" value="F:NADP binding"/>
    <property type="evidence" value="ECO:0007669"/>
    <property type="project" value="InterPro"/>
</dbReference>
<dbReference type="InterPro" id="IPR051209">
    <property type="entry name" value="FAD-bind_Monooxygenase_sf"/>
</dbReference>
<keyword evidence="2" id="KW-0285">Flavoprotein</keyword>
<name>A0AAD7FAF3_9AGAR</name>